<evidence type="ECO:0000313" key="2">
    <source>
        <dbReference type="Proteomes" id="UP000622890"/>
    </source>
</evidence>
<comment type="caution">
    <text evidence="1">The sequence shown here is derived from an EMBL/GenBank/DDBJ whole genome shotgun (WGS) entry which is preliminary data.</text>
</comment>
<dbReference type="EMBL" id="JAEPBG010000006">
    <property type="protein sequence ID" value="MBK4736030.1"/>
    <property type="molecule type" value="Genomic_DNA"/>
</dbReference>
<dbReference type="GO" id="GO:0043138">
    <property type="term" value="F:3'-5' DNA helicase activity"/>
    <property type="evidence" value="ECO:0007669"/>
    <property type="project" value="TreeGrafter"/>
</dbReference>
<protein>
    <submittedName>
        <fullName evidence="1">AAA family ATPase</fullName>
    </submittedName>
</protein>
<dbReference type="RefSeq" id="WP_200593034.1">
    <property type="nucleotide sequence ID" value="NZ_JAEPBG010000006.1"/>
</dbReference>
<accession>A0A934W773</accession>
<dbReference type="GO" id="GO:0003677">
    <property type="term" value="F:DNA binding"/>
    <property type="evidence" value="ECO:0007669"/>
    <property type="project" value="InterPro"/>
</dbReference>
<dbReference type="PANTHER" id="PTHR11070:SF30">
    <property type="entry name" value="F-BOX DNA HELICASE 1"/>
    <property type="match status" value="1"/>
</dbReference>
<organism evidence="1 2">
    <name type="scientific">Noviherbaspirillum pedocola</name>
    <dbReference type="NCBI Taxonomy" id="2801341"/>
    <lineage>
        <taxon>Bacteria</taxon>
        <taxon>Pseudomonadati</taxon>
        <taxon>Pseudomonadota</taxon>
        <taxon>Betaproteobacteria</taxon>
        <taxon>Burkholderiales</taxon>
        <taxon>Oxalobacteraceae</taxon>
        <taxon>Noviherbaspirillum</taxon>
    </lineage>
</organism>
<reference evidence="1" key="1">
    <citation type="submission" date="2021-01" db="EMBL/GenBank/DDBJ databases">
        <title>Genome sequence of strain Noviherbaspirillum sp. DKR-6.</title>
        <authorList>
            <person name="Chaudhary D.K."/>
        </authorList>
    </citation>
    <scope>NUCLEOTIDE SEQUENCE</scope>
    <source>
        <strain evidence="1">DKR-6</strain>
    </source>
</reference>
<sequence length="502" mass="56263">MSGFYPVFRGKSVAQRNFIVTLSRSIFSRREIMNSSQQQPIIDSALDAHLTIVNAGAGTGKTHTLEQKAQRHGDLNILYLVYNTSMAAETAQRFPPNVTCMTFHKMAYARFGARYWKKLTDALRVTDVMRVLGLDDDFRLGRDVVDCLMAYCASDLIDFPVRAIAPDRTVAGDEPYLKRVAVLARDLWSKMCNPRSMDVGMVHDGYLKLFHLSRPKLPYGLILLDEGQDINPVMLAIVLAQDCPIYLVGDPNQSIYRFRACVNALAIPADRSFDLSDSFRFGPRVADIANSILAGCKGASRAVVGAGFDTEVGRFQGPRYVLCRTKAGVFRRAVQAVENNQPVAFVGGSRRYPFARMLDAYYLRCSEDDRVRDAFLRGFRTWGQFEQYAEDTSDADARLMVRTVGEYGDRLPRLIDALSRLERAAGSQEAALTLTTAHQSKGMTLPRVELDNDFLDLTDEDGRIEPQSLDEQEVNLLYVSVTRPVMNLEINTQLREFLAAVT</sequence>
<dbReference type="GO" id="GO:0000725">
    <property type="term" value="P:recombinational repair"/>
    <property type="evidence" value="ECO:0007669"/>
    <property type="project" value="TreeGrafter"/>
</dbReference>
<dbReference type="AlphaFoldDB" id="A0A934W773"/>
<keyword evidence="2" id="KW-1185">Reference proteome</keyword>
<dbReference type="GO" id="GO:0005524">
    <property type="term" value="F:ATP binding"/>
    <property type="evidence" value="ECO:0007669"/>
    <property type="project" value="InterPro"/>
</dbReference>
<gene>
    <name evidence="1" type="ORF">JJB74_15520</name>
</gene>
<dbReference type="Pfam" id="PF13245">
    <property type="entry name" value="AAA_19"/>
    <property type="match status" value="1"/>
</dbReference>
<evidence type="ECO:0000313" key="1">
    <source>
        <dbReference type="EMBL" id="MBK4736030.1"/>
    </source>
</evidence>
<dbReference type="PANTHER" id="PTHR11070">
    <property type="entry name" value="UVRD / RECB / PCRA DNA HELICASE FAMILY MEMBER"/>
    <property type="match status" value="1"/>
</dbReference>
<dbReference type="Proteomes" id="UP000622890">
    <property type="component" value="Unassembled WGS sequence"/>
</dbReference>
<dbReference type="SUPFAM" id="SSF52540">
    <property type="entry name" value="P-loop containing nucleoside triphosphate hydrolases"/>
    <property type="match status" value="1"/>
</dbReference>
<name>A0A934W773_9BURK</name>
<dbReference type="Gene3D" id="3.40.50.300">
    <property type="entry name" value="P-loop containing nucleotide triphosphate hydrolases"/>
    <property type="match status" value="2"/>
</dbReference>
<dbReference type="InterPro" id="IPR000212">
    <property type="entry name" value="DNA_helicase_UvrD/REP"/>
</dbReference>
<proteinExistence type="predicted"/>
<dbReference type="InterPro" id="IPR027417">
    <property type="entry name" value="P-loop_NTPase"/>
</dbReference>